<dbReference type="SUPFAM" id="SSF50685">
    <property type="entry name" value="Barwin-like endoglucanases"/>
    <property type="match status" value="1"/>
</dbReference>
<dbReference type="Pfam" id="PF03330">
    <property type="entry name" value="DPBB_1"/>
    <property type="match status" value="1"/>
</dbReference>
<dbReference type="AlphaFoldDB" id="A0A8K0H7L0"/>
<sequence>MTKSRITYLCLSLFLIAQLFHFSHAVVGTARRYSAPYIPAAAACKINPWQFPSDNMFAAAGELLWVTGASCGRQYLVTCTAASVPDACRLNKTIQVTIVDRAQPSTGGATIILSTTAFDAITNGTGQWAGNRHPGPDRGSPTPPRLLIGRRRGRGTLFPDRAGPSCTLPSGKL</sequence>
<dbReference type="OrthoDB" id="587249at2759"/>
<organism evidence="4 5">
    <name type="scientific">Rhamnella rubrinervis</name>
    <dbReference type="NCBI Taxonomy" id="2594499"/>
    <lineage>
        <taxon>Eukaryota</taxon>
        <taxon>Viridiplantae</taxon>
        <taxon>Streptophyta</taxon>
        <taxon>Embryophyta</taxon>
        <taxon>Tracheophyta</taxon>
        <taxon>Spermatophyta</taxon>
        <taxon>Magnoliopsida</taxon>
        <taxon>eudicotyledons</taxon>
        <taxon>Gunneridae</taxon>
        <taxon>Pentapetalae</taxon>
        <taxon>rosids</taxon>
        <taxon>fabids</taxon>
        <taxon>Rosales</taxon>
        <taxon>Rhamnaceae</taxon>
        <taxon>rhamnoid group</taxon>
        <taxon>Rhamneae</taxon>
        <taxon>Rhamnella</taxon>
    </lineage>
</organism>
<dbReference type="CDD" id="cd22269">
    <property type="entry name" value="DPBB_EG45-like"/>
    <property type="match status" value="1"/>
</dbReference>
<dbReference type="PANTHER" id="PTHR47480:SF1">
    <property type="entry name" value="EG45-LIKE DOMAIN CONTAINING PROTEIN 1"/>
    <property type="match status" value="1"/>
</dbReference>
<dbReference type="Proteomes" id="UP000796880">
    <property type="component" value="Unassembled WGS sequence"/>
</dbReference>
<dbReference type="Gene3D" id="2.40.40.10">
    <property type="entry name" value="RlpA-like domain"/>
    <property type="match status" value="1"/>
</dbReference>
<gene>
    <name evidence="4" type="ORF">FNV43_RR12355</name>
</gene>
<evidence type="ECO:0000313" key="4">
    <source>
        <dbReference type="EMBL" id="KAF3447175.1"/>
    </source>
</evidence>
<evidence type="ECO:0000259" key="3">
    <source>
        <dbReference type="PROSITE" id="PS50842"/>
    </source>
</evidence>
<feature type="signal peptide" evidence="2">
    <location>
        <begin position="1"/>
        <end position="25"/>
    </location>
</feature>
<keyword evidence="2" id="KW-0732">Signal</keyword>
<evidence type="ECO:0000313" key="5">
    <source>
        <dbReference type="Proteomes" id="UP000796880"/>
    </source>
</evidence>
<dbReference type="InterPro" id="IPR009009">
    <property type="entry name" value="RlpA-like_DPBB"/>
</dbReference>
<dbReference type="InterPro" id="IPR036908">
    <property type="entry name" value="RlpA-like_sf"/>
</dbReference>
<feature type="region of interest" description="Disordered" evidence="1">
    <location>
        <begin position="124"/>
        <end position="173"/>
    </location>
</feature>
<dbReference type="EMBL" id="VOIH02000005">
    <property type="protein sequence ID" value="KAF3447175.1"/>
    <property type="molecule type" value="Genomic_DNA"/>
</dbReference>
<evidence type="ECO:0000256" key="1">
    <source>
        <dbReference type="SAM" id="MobiDB-lite"/>
    </source>
</evidence>
<proteinExistence type="predicted"/>
<protein>
    <recommendedName>
        <fullName evidence="3">Expansin-like EG45 domain-containing protein</fullName>
    </recommendedName>
</protein>
<comment type="caution">
    <text evidence="4">The sequence shown here is derived from an EMBL/GenBank/DDBJ whole genome shotgun (WGS) entry which is preliminary data.</text>
</comment>
<reference evidence="4" key="1">
    <citation type="submission" date="2020-03" db="EMBL/GenBank/DDBJ databases">
        <title>A high-quality chromosome-level genome assembly of a woody plant with both climbing and erect habits, Rhamnella rubrinervis.</title>
        <authorList>
            <person name="Lu Z."/>
            <person name="Yang Y."/>
            <person name="Zhu X."/>
            <person name="Sun Y."/>
        </authorList>
    </citation>
    <scope>NUCLEOTIDE SEQUENCE</scope>
    <source>
        <strain evidence="4">BYM</strain>
        <tissue evidence="4">Leaf</tissue>
    </source>
</reference>
<evidence type="ECO:0000256" key="2">
    <source>
        <dbReference type="SAM" id="SignalP"/>
    </source>
</evidence>
<name>A0A8K0H7L0_9ROSA</name>
<feature type="domain" description="Expansin-like EG45" evidence="3">
    <location>
        <begin position="28"/>
        <end position="121"/>
    </location>
</feature>
<dbReference type="PROSITE" id="PS50842">
    <property type="entry name" value="EXPANSIN_EG45"/>
    <property type="match status" value="1"/>
</dbReference>
<dbReference type="InterPro" id="IPR007112">
    <property type="entry name" value="Expansin/allergen_DPBB_dom"/>
</dbReference>
<feature type="chain" id="PRO_5035438454" description="Expansin-like EG45 domain-containing protein" evidence="2">
    <location>
        <begin position="26"/>
        <end position="173"/>
    </location>
</feature>
<accession>A0A8K0H7L0</accession>
<keyword evidence="5" id="KW-1185">Reference proteome</keyword>
<dbReference type="PANTHER" id="PTHR47480">
    <property type="entry name" value="EG45-LIKE DOMAIN CONTAINING PROTEIN"/>
    <property type="match status" value="1"/>
</dbReference>